<dbReference type="Pfam" id="PF07728">
    <property type="entry name" value="AAA_5"/>
    <property type="match status" value="1"/>
</dbReference>
<evidence type="ECO:0000259" key="4">
    <source>
        <dbReference type="Pfam" id="PF07728"/>
    </source>
</evidence>
<dbReference type="Gene3D" id="3.40.50.300">
    <property type="entry name" value="P-loop containing nucleotide triphosphate hydrolases"/>
    <property type="match status" value="1"/>
</dbReference>
<comment type="caution">
    <text evidence="6">The sequence shown here is derived from an EMBL/GenBank/DDBJ whole genome shotgun (WGS) entry which is preliminary data.</text>
</comment>
<dbReference type="AlphaFoldDB" id="A0A1F2WTN2"/>
<gene>
    <name evidence="6" type="ORF">A2Y75_02035</name>
</gene>
<evidence type="ECO:0000256" key="3">
    <source>
        <dbReference type="ARBA" id="ARBA00022840"/>
    </source>
</evidence>
<dbReference type="SUPFAM" id="SSF52540">
    <property type="entry name" value="P-loop containing nucleoside triphosphate hydrolases"/>
    <property type="match status" value="1"/>
</dbReference>
<comment type="similarity">
    <text evidence="1">Belongs to the CbbQ/NirQ/NorQ/GpvN family.</text>
</comment>
<evidence type="ECO:0000256" key="1">
    <source>
        <dbReference type="ARBA" id="ARBA00009417"/>
    </source>
</evidence>
<dbReference type="STRING" id="1797197.A2Y75_02035"/>
<organism evidence="6 7">
    <name type="scientific">Candidatus Solincola sediminis</name>
    <dbReference type="NCBI Taxonomy" id="1797199"/>
    <lineage>
        <taxon>Bacteria</taxon>
        <taxon>Bacillati</taxon>
        <taxon>Actinomycetota</taxon>
        <taxon>Candidatus Geothermincolia</taxon>
        <taxon>Candidatus Geothermincolales</taxon>
        <taxon>Candidatus Geothermincolaceae</taxon>
        <taxon>Candidatus Solincola</taxon>
    </lineage>
</organism>
<dbReference type="InterPro" id="IPR013615">
    <property type="entry name" value="CbbQ_C"/>
</dbReference>
<dbReference type="GO" id="GO:0005524">
    <property type="term" value="F:ATP binding"/>
    <property type="evidence" value="ECO:0007669"/>
    <property type="project" value="UniProtKB-KW"/>
</dbReference>
<evidence type="ECO:0000313" key="7">
    <source>
        <dbReference type="Proteomes" id="UP000177876"/>
    </source>
</evidence>
<keyword evidence="2" id="KW-0547">Nucleotide-binding</keyword>
<dbReference type="Proteomes" id="UP000177876">
    <property type="component" value="Unassembled WGS sequence"/>
</dbReference>
<proteinExistence type="inferred from homology"/>
<feature type="domain" description="ATPase dynein-related AAA" evidence="4">
    <location>
        <begin position="34"/>
        <end position="173"/>
    </location>
</feature>
<dbReference type="EMBL" id="MELK01000006">
    <property type="protein sequence ID" value="OFW60177.1"/>
    <property type="molecule type" value="Genomic_DNA"/>
</dbReference>
<evidence type="ECO:0000313" key="6">
    <source>
        <dbReference type="EMBL" id="OFW60177.1"/>
    </source>
</evidence>
<dbReference type="InterPro" id="IPR050764">
    <property type="entry name" value="CbbQ/NirQ/NorQ/GpvN"/>
</dbReference>
<protein>
    <submittedName>
        <fullName evidence="6">AAA family ATPase</fullName>
    </submittedName>
</protein>
<reference evidence="6 7" key="1">
    <citation type="journal article" date="2016" name="Nat. Commun.">
        <title>Thousands of microbial genomes shed light on interconnected biogeochemical processes in an aquifer system.</title>
        <authorList>
            <person name="Anantharaman K."/>
            <person name="Brown C.T."/>
            <person name="Hug L.A."/>
            <person name="Sharon I."/>
            <person name="Castelle C.J."/>
            <person name="Probst A.J."/>
            <person name="Thomas B.C."/>
            <person name="Singh A."/>
            <person name="Wilkins M.J."/>
            <person name="Karaoz U."/>
            <person name="Brodie E.L."/>
            <person name="Williams K.H."/>
            <person name="Hubbard S.S."/>
            <person name="Banfield J.F."/>
        </authorList>
    </citation>
    <scope>NUCLEOTIDE SEQUENCE [LARGE SCALE GENOMIC DNA]</scope>
</reference>
<evidence type="ECO:0000256" key="2">
    <source>
        <dbReference type="ARBA" id="ARBA00022741"/>
    </source>
</evidence>
<dbReference type="PANTHER" id="PTHR42759:SF7">
    <property type="entry name" value="DENITRIFICATION REGULATORY PROTEIN NIRQ"/>
    <property type="match status" value="1"/>
</dbReference>
<dbReference type="InterPro" id="IPR011704">
    <property type="entry name" value="ATPase_dyneun-rel_AAA"/>
</dbReference>
<dbReference type="InterPro" id="IPR027417">
    <property type="entry name" value="P-loop_NTPase"/>
</dbReference>
<dbReference type="Pfam" id="PF08406">
    <property type="entry name" value="CbbQ_C"/>
    <property type="match status" value="1"/>
</dbReference>
<accession>A0A1F2WTN2</accession>
<dbReference type="GO" id="GO:0016887">
    <property type="term" value="F:ATP hydrolysis activity"/>
    <property type="evidence" value="ECO:0007669"/>
    <property type="project" value="InterPro"/>
</dbReference>
<name>A0A1F2WTN2_9ACTN</name>
<keyword evidence="3" id="KW-0067">ATP-binding</keyword>
<sequence length="274" mass="30548">MPCEEHVFEAEPFYLPVKDEVELFEAAYKARLPVNLKGPTGCGKTRFLEYMCWRLGKEGGFEIPLITVACHEDLTAGDLVGRYLLHGEETVWVDGPLAAAVKQGAVCYLDEVVEARKDTMVLIHPLADHRRMLPLEKKGTFIRANPNFLLVVSYNPGYQSMLKDMKFSTRQRFAAIDFGYPQRELETRIIAGEAGVDNDIAEKLALLGERSRNVGETALEEGPSTRLLIYAARLMAQGVEPRRACETAIVLPVSDDPVVQQVLRDLAATVFPQP</sequence>
<evidence type="ECO:0000259" key="5">
    <source>
        <dbReference type="Pfam" id="PF08406"/>
    </source>
</evidence>
<dbReference type="PANTHER" id="PTHR42759">
    <property type="entry name" value="MOXR FAMILY PROTEIN"/>
    <property type="match status" value="1"/>
</dbReference>
<feature type="domain" description="CbbQ/NirQ/NorQ C-terminal" evidence="5">
    <location>
        <begin position="186"/>
        <end position="269"/>
    </location>
</feature>